<dbReference type="Proteomes" id="UP001055439">
    <property type="component" value="Chromosome 7"/>
</dbReference>
<evidence type="ECO:0000256" key="1">
    <source>
        <dbReference type="ARBA" id="ARBA00022491"/>
    </source>
</evidence>
<name>A0A9E7GR52_9LILI</name>
<evidence type="ECO:0000313" key="6">
    <source>
        <dbReference type="Proteomes" id="UP001055439"/>
    </source>
</evidence>
<sequence>MVLDEQRRSSAGRDGSCVAGIRTVKKPKQKKIPQRGLGVAQLEKLRLEEQQKNAASSSSDPSQQPYVPVLSNEGMMRPRVLLRASVPVSTTTADLVGPAQPPPASESSAKHAVLPLLWNAVDPHATDGHAVATRFGFHVSCRKQQSPALLVNMASSPVSSGVNLRIEPPSNQSNPNSSDLPSCWREQERMVGMKRPWPLHLDGVSTQSSYPCKVPSFSNSCPKPEESQRAGFRGGSSTDGSFLSLGSLSTPVAQSFDNPPFYQHDHSDLSLPLSQAREQCILFLFVDEEQHLLVSSSSGNLVCVLQRSSGNGFTSHGQPFYSFLPMGPSCSETAPSERRGEAADGIDLNLKL</sequence>
<feature type="region of interest" description="Disordered" evidence="4">
    <location>
        <begin position="218"/>
        <end position="237"/>
    </location>
</feature>
<evidence type="ECO:0000313" key="5">
    <source>
        <dbReference type="EMBL" id="URE19440.1"/>
    </source>
</evidence>
<dbReference type="OrthoDB" id="1926221at2759"/>
<organism evidence="5 6">
    <name type="scientific">Musa troglodytarum</name>
    <name type="common">fe'i banana</name>
    <dbReference type="NCBI Taxonomy" id="320322"/>
    <lineage>
        <taxon>Eukaryota</taxon>
        <taxon>Viridiplantae</taxon>
        <taxon>Streptophyta</taxon>
        <taxon>Embryophyta</taxon>
        <taxon>Tracheophyta</taxon>
        <taxon>Spermatophyta</taxon>
        <taxon>Magnoliopsida</taxon>
        <taxon>Liliopsida</taxon>
        <taxon>Zingiberales</taxon>
        <taxon>Musaceae</taxon>
        <taxon>Musa</taxon>
    </lineage>
</organism>
<evidence type="ECO:0000256" key="3">
    <source>
        <dbReference type="ARBA" id="ARBA00023163"/>
    </source>
</evidence>
<keyword evidence="3" id="KW-0804">Transcription</keyword>
<evidence type="ECO:0000256" key="4">
    <source>
        <dbReference type="SAM" id="MobiDB-lite"/>
    </source>
</evidence>
<dbReference type="GO" id="GO:0003700">
    <property type="term" value="F:DNA-binding transcription factor activity"/>
    <property type="evidence" value="ECO:0007669"/>
    <property type="project" value="InterPro"/>
</dbReference>
<dbReference type="InterPro" id="IPR040356">
    <property type="entry name" value="SPEAR"/>
</dbReference>
<dbReference type="AlphaFoldDB" id="A0A9E7GR52"/>
<dbReference type="EMBL" id="CP097509">
    <property type="protein sequence ID" value="URE19440.1"/>
    <property type="molecule type" value="Genomic_DNA"/>
</dbReference>
<keyword evidence="6" id="KW-1185">Reference proteome</keyword>
<dbReference type="PANTHER" id="PTHR33388:SF1">
    <property type="entry name" value="PROTEIN SPEAR2"/>
    <property type="match status" value="1"/>
</dbReference>
<keyword evidence="2" id="KW-0805">Transcription regulation</keyword>
<feature type="region of interest" description="Disordered" evidence="4">
    <location>
        <begin position="1"/>
        <end position="69"/>
    </location>
</feature>
<keyword evidence="1" id="KW-0678">Repressor</keyword>
<accession>A0A9E7GR52</accession>
<gene>
    <name evidence="5" type="ORF">MUK42_11303</name>
</gene>
<proteinExistence type="predicted"/>
<dbReference type="PANTHER" id="PTHR33388">
    <property type="entry name" value="OS01G0212500 PROTEIN"/>
    <property type="match status" value="1"/>
</dbReference>
<feature type="compositionally biased region" description="Low complexity" evidence="4">
    <location>
        <begin position="54"/>
        <end position="65"/>
    </location>
</feature>
<feature type="compositionally biased region" description="Basic residues" evidence="4">
    <location>
        <begin position="23"/>
        <end position="33"/>
    </location>
</feature>
<reference evidence="5" key="1">
    <citation type="submission" date="2022-05" db="EMBL/GenBank/DDBJ databases">
        <title>The Musa troglodytarum L. genome provides insights into the mechanism of non-climacteric behaviour and enrichment of carotenoids.</title>
        <authorList>
            <person name="Wang J."/>
        </authorList>
    </citation>
    <scope>NUCLEOTIDE SEQUENCE</scope>
    <source>
        <tissue evidence="5">Leaf</tissue>
    </source>
</reference>
<protein>
    <submittedName>
        <fullName evidence="5">Uncharacterized protein</fullName>
    </submittedName>
</protein>
<evidence type="ECO:0000256" key="2">
    <source>
        <dbReference type="ARBA" id="ARBA00023015"/>
    </source>
</evidence>